<dbReference type="PANTHER" id="PTHR35093">
    <property type="entry name" value="OUTER MEMBRANE PROTEIN NMB0088-RELATED"/>
    <property type="match status" value="1"/>
</dbReference>
<evidence type="ECO:0000256" key="4">
    <source>
        <dbReference type="ARBA" id="ARBA00022729"/>
    </source>
</evidence>
<sequence length="130" mass="14238">IWNNLTVATSGVVDLRVPLPLGYRDQWVFIAGAEFKLDQHWTLGVGYNYGRTPATAKHLFPIGTVLAEHHASVGLRYARDNWWVGAGYMLGFNNSMGGGGRSSIPLGIDYGLSSIEQTQHSLIIGFGFGW</sequence>
<organism evidence="7">
    <name type="scientific">marine sediment metagenome</name>
    <dbReference type="NCBI Taxonomy" id="412755"/>
    <lineage>
        <taxon>unclassified sequences</taxon>
        <taxon>metagenomes</taxon>
        <taxon>ecological metagenomes</taxon>
    </lineage>
</organism>
<evidence type="ECO:0000256" key="1">
    <source>
        <dbReference type="ARBA" id="ARBA00004571"/>
    </source>
</evidence>
<evidence type="ECO:0000313" key="7">
    <source>
        <dbReference type="EMBL" id="GAF89156.1"/>
    </source>
</evidence>
<dbReference type="InterPro" id="IPR005017">
    <property type="entry name" value="OMPP1/FadL/TodX"/>
</dbReference>
<accession>X0TPH5</accession>
<dbReference type="SUPFAM" id="SSF56935">
    <property type="entry name" value="Porins"/>
    <property type="match status" value="1"/>
</dbReference>
<dbReference type="GO" id="GO:0009279">
    <property type="term" value="C:cell outer membrane"/>
    <property type="evidence" value="ECO:0007669"/>
    <property type="project" value="UniProtKB-SubCell"/>
</dbReference>
<feature type="non-terminal residue" evidence="7">
    <location>
        <position position="1"/>
    </location>
</feature>
<evidence type="ECO:0000256" key="3">
    <source>
        <dbReference type="ARBA" id="ARBA00022692"/>
    </source>
</evidence>
<dbReference type="GO" id="GO:0015483">
    <property type="term" value="F:long-chain fatty acid transporting porin activity"/>
    <property type="evidence" value="ECO:0007669"/>
    <property type="project" value="TreeGrafter"/>
</dbReference>
<dbReference type="AlphaFoldDB" id="X0TPH5"/>
<comment type="caution">
    <text evidence="7">The sequence shown here is derived from an EMBL/GenBank/DDBJ whole genome shotgun (WGS) entry which is preliminary data.</text>
</comment>
<reference evidence="7" key="1">
    <citation type="journal article" date="2014" name="Front. Microbiol.">
        <title>High frequency of phylogenetically diverse reductive dehalogenase-homologous genes in deep subseafloor sedimentary metagenomes.</title>
        <authorList>
            <person name="Kawai M."/>
            <person name="Futagami T."/>
            <person name="Toyoda A."/>
            <person name="Takaki Y."/>
            <person name="Nishi S."/>
            <person name="Hori S."/>
            <person name="Arai W."/>
            <person name="Tsubouchi T."/>
            <person name="Morono Y."/>
            <person name="Uchiyama I."/>
            <person name="Ito T."/>
            <person name="Fujiyama A."/>
            <person name="Inagaki F."/>
            <person name="Takami H."/>
        </authorList>
    </citation>
    <scope>NUCLEOTIDE SEQUENCE</scope>
    <source>
        <strain evidence="7">Expedition CK06-06</strain>
    </source>
</reference>
<dbReference type="Gene3D" id="2.40.160.60">
    <property type="entry name" value="Outer membrane protein transport protein (OMPP1/FadL/TodX)"/>
    <property type="match status" value="1"/>
</dbReference>
<keyword evidence="4" id="KW-0732">Signal</keyword>
<dbReference type="PANTHER" id="PTHR35093:SF8">
    <property type="entry name" value="OUTER MEMBRANE PROTEIN NMB0088-RELATED"/>
    <property type="match status" value="1"/>
</dbReference>
<keyword evidence="3" id="KW-0812">Transmembrane</keyword>
<protein>
    <recommendedName>
        <fullName evidence="8">Outer membrane protein beta-barrel domain-containing protein</fullName>
    </recommendedName>
</protein>
<keyword evidence="5" id="KW-0472">Membrane</keyword>
<name>X0TPH5_9ZZZZ</name>
<evidence type="ECO:0000256" key="5">
    <source>
        <dbReference type="ARBA" id="ARBA00023136"/>
    </source>
</evidence>
<keyword evidence="6" id="KW-0998">Cell outer membrane</keyword>
<comment type="subcellular location">
    <subcellularLocation>
        <location evidence="1">Cell outer membrane</location>
        <topology evidence="1">Multi-pass membrane protein</topology>
    </subcellularLocation>
</comment>
<dbReference type="EMBL" id="BARS01012691">
    <property type="protein sequence ID" value="GAF89156.1"/>
    <property type="molecule type" value="Genomic_DNA"/>
</dbReference>
<gene>
    <name evidence="7" type="ORF">S01H1_22476</name>
</gene>
<proteinExistence type="predicted"/>
<keyword evidence="2" id="KW-1134">Transmembrane beta strand</keyword>
<evidence type="ECO:0008006" key="8">
    <source>
        <dbReference type="Google" id="ProtNLM"/>
    </source>
</evidence>
<evidence type="ECO:0000256" key="6">
    <source>
        <dbReference type="ARBA" id="ARBA00023237"/>
    </source>
</evidence>
<evidence type="ECO:0000256" key="2">
    <source>
        <dbReference type="ARBA" id="ARBA00022452"/>
    </source>
</evidence>